<reference evidence="1 2" key="1">
    <citation type="journal article" date="2021" name="Elife">
        <title>Chloroplast acquisition without the gene transfer in kleptoplastic sea slugs, Plakobranchus ocellatus.</title>
        <authorList>
            <person name="Maeda T."/>
            <person name="Takahashi S."/>
            <person name="Yoshida T."/>
            <person name="Shimamura S."/>
            <person name="Takaki Y."/>
            <person name="Nagai Y."/>
            <person name="Toyoda A."/>
            <person name="Suzuki Y."/>
            <person name="Arimoto A."/>
            <person name="Ishii H."/>
            <person name="Satoh N."/>
            <person name="Nishiyama T."/>
            <person name="Hasebe M."/>
            <person name="Maruyama T."/>
            <person name="Minagawa J."/>
            <person name="Obokata J."/>
            <person name="Shigenobu S."/>
        </authorList>
    </citation>
    <scope>NUCLEOTIDE SEQUENCE [LARGE SCALE GENOMIC DNA]</scope>
</reference>
<keyword evidence="2" id="KW-1185">Reference proteome</keyword>
<feature type="non-terminal residue" evidence="1">
    <location>
        <position position="56"/>
    </location>
</feature>
<evidence type="ECO:0000313" key="2">
    <source>
        <dbReference type="Proteomes" id="UP000735302"/>
    </source>
</evidence>
<dbReference type="AlphaFoldDB" id="A0AAV4A1T4"/>
<name>A0AAV4A1T4_9GAST</name>
<sequence>KFGFCSLTTRCDLRLSSPPSGQGACGGPRTRDRRVPAALRIDSLSTVPPTSLYNET</sequence>
<proteinExistence type="predicted"/>
<comment type="caution">
    <text evidence="1">The sequence shown here is derived from an EMBL/GenBank/DDBJ whole genome shotgun (WGS) entry which is preliminary data.</text>
</comment>
<evidence type="ECO:0000313" key="1">
    <source>
        <dbReference type="EMBL" id="GFO01579.1"/>
    </source>
</evidence>
<dbReference type="EMBL" id="BLXT01003444">
    <property type="protein sequence ID" value="GFO01579.1"/>
    <property type="molecule type" value="Genomic_DNA"/>
</dbReference>
<organism evidence="1 2">
    <name type="scientific">Plakobranchus ocellatus</name>
    <dbReference type="NCBI Taxonomy" id="259542"/>
    <lineage>
        <taxon>Eukaryota</taxon>
        <taxon>Metazoa</taxon>
        <taxon>Spiralia</taxon>
        <taxon>Lophotrochozoa</taxon>
        <taxon>Mollusca</taxon>
        <taxon>Gastropoda</taxon>
        <taxon>Heterobranchia</taxon>
        <taxon>Euthyneura</taxon>
        <taxon>Panpulmonata</taxon>
        <taxon>Sacoglossa</taxon>
        <taxon>Placobranchoidea</taxon>
        <taxon>Plakobranchidae</taxon>
        <taxon>Plakobranchus</taxon>
    </lineage>
</organism>
<dbReference type="Proteomes" id="UP000735302">
    <property type="component" value="Unassembled WGS sequence"/>
</dbReference>
<gene>
    <name evidence="1" type="ORF">PoB_002808400</name>
</gene>
<accession>A0AAV4A1T4</accession>
<protein>
    <submittedName>
        <fullName evidence="1">Uncharacterized protein</fullName>
    </submittedName>
</protein>
<feature type="non-terminal residue" evidence="1">
    <location>
        <position position="1"/>
    </location>
</feature>